<evidence type="ECO:0000313" key="2">
    <source>
        <dbReference type="EMBL" id="PIZ17738.1"/>
    </source>
</evidence>
<evidence type="ECO:0000259" key="1">
    <source>
        <dbReference type="Pfam" id="PF10543"/>
    </source>
</evidence>
<comment type="caution">
    <text evidence="2">The sequence shown here is derived from an EMBL/GenBank/DDBJ whole genome shotgun (WGS) entry which is preliminary data.</text>
</comment>
<feature type="domain" description="KilA-N DNA-binding" evidence="1">
    <location>
        <begin position="9"/>
        <end position="94"/>
    </location>
</feature>
<keyword evidence="2" id="KW-0238">DNA-binding</keyword>
<dbReference type="InterPro" id="IPR018873">
    <property type="entry name" value="KilA-N_DNA-bd_domain"/>
</dbReference>
<proteinExistence type="predicted"/>
<organism evidence="2 3">
    <name type="scientific">Candidatus Desantisbacteria bacterium CG_4_10_14_0_8_um_filter_48_22</name>
    <dbReference type="NCBI Taxonomy" id="1974543"/>
    <lineage>
        <taxon>Bacteria</taxon>
        <taxon>Candidatus Desantisiibacteriota</taxon>
    </lineage>
</organism>
<dbReference type="AlphaFoldDB" id="A0A2M7SDZ9"/>
<sequence>MVPQEVIEQKIFLIHRQKIMLDKDLAELYGVTTGNLNKAVKRNVERFPEDFMFQLTKNEENSLRFQFGSLKRGRHAKYLPYAFTEQGVAMLSSVLKSKRAVQVNIAIMRAFVKLRNILSTHKELACKLKELERKTGKHLKKHDVEIQAIFDAIRQLMALPEKVKPRIGFKPC</sequence>
<name>A0A2M7SDZ9_9BACT</name>
<dbReference type="GO" id="GO:0003677">
    <property type="term" value="F:DNA binding"/>
    <property type="evidence" value="ECO:0007669"/>
    <property type="project" value="UniProtKB-KW"/>
</dbReference>
<accession>A0A2M7SDZ9</accession>
<dbReference type="EMBL" id="PFMR01000089">
    <property type="protein sequence ID" value="PIZ17738.1"/>
    <property type="molecule type" value="Genomic_DNA"/>
</dbReference>
<reference evidence="3" key="1">
    <citation type="submission" date="2017-09" db="EMBL/GenBank/DDBJ databases">
        <title>Depth-based differentiation of microbial function through sediment-hosted aquifers and enrichment of novel symbionts in the deep terrestrial subsurface.</title>
        <authorList>
            <person name="Probst A.J."/>
            <person name="Ladd B."/>
            <person name="Jarett J.K."/>
            <person name="Geller-Mcgrath D.E."/>
            <person name="Sieber C.M.K."/>
            <person name="Emerson J.B."/>
            <person name="Anantharaman K."/>
            <person name="Thomas B.C."/>
            <person name="Malmstrom R."/>
            <person name="Stieglmeier M."/>
            <person name="Klingl A."/>
            <person name="Woyke T."/>
            <person name="Ryan C.M."/>
            <person name="Banfield J.F."/>
        </authorList>
    </citation>
    <scope>NUCLEOTIDE SEQUENCE [LARGE SCALE GENOMIC DNA]</scope>
</reference>
<protein>
    <submittedName>
        <fullName evidence="2">DNA-binding protein</fullName>
    </submittedName>
</protein>
<evidence type="ECO:0000313" key="3">
    <source>
        <dbReference type="Proteomes" id="UP000229307"/>
    </source>
</evidence>
<dbReference type="Pfam" id="PF10543">
    <property type="entry name" value="ORF6N"/>
    <property type="match status" value="1"/>
</dbReference>
<dbReference type="Proteomes" id="UP000229307">
    <property type="component" value="Unassembled WGS sequence"/>
</dbReference>
<gene>
    <name evidence="2" type="ORF">COY52_03160</name>
</gene>